<protein>
    <submittedName>
        <fullName evidence="1">Uncharacterized protein</fullName>
    </submittedName>
</protein>
<sequence>MGYLHFKNLNFNAQTELEKYSCFGKMWSYNMMTVTPDIDDQLLTQLNGYSLPSNSCEKYQRRAIWDVLNGSGYSSSVIYRGKTPKFKEIDKCNTNFYKNTRLFVSGAKEKVASDKETFHFQQKKEYQKGSTYYDKSCKRDKCFSTTTDLFNHVLTAMNDSNRRFINIVDYELLNILNKQDVKGFTSYMSNLNNFLIQVRKRISKTNDYLIVVSSASPKAIDWKRINKKWRSIPIATNKKSQLMAPVWADGALAENFCGLYLESDLNRRFFWRSEETTLPF</sequence>
<evidence type="ECO:0000313" key="2">
    <source>
        <dbReference type="Proteomes" id="UP000443582"/>
    </source>
</evidence>
<comment type="caution">
    <text evidence="1">The sequence shown here is derived from an EMBL/GenBank/DDBJ whole genome shotgun (WGS) entry which is preliminary data.</text>
</comment>
<gene>
    <name evidence="1" type="ORF">DAY19_10655</name>
</gene>
<evidence type="ECO:0000313" key="1">
    <source>
        <dbReference type="EMBL" id="RZF22134.1"/>
    </source>
</evidence>
<proteinExistence type="predicted"/>
<reference evidence="2" key="1">
    <citation type="journal article" date="2019" name="Int. J. Syst. Evol. Microbiol.">
        <title>Halobacteriovorax valvorus sp. nov., a novel prokaryotic predator isolated from coastal seawater of China.</title>
        <authorList>
            <person name="Chen M.-X."/>
        </authorList>
    </citation>
    <scope>NUCLEOTIDE SEQUENCE [LARGE SCALE GENOMIC DNA]</scope>
    <source>
        <strain evidence="2">BL9</strain>
    </source>
</reference>
<organism evidence="1 2">
    <name type="scientific">Halobacteriovorax vibrionivorans</name>
    <dbReference type="NCBI Taxonomy" id="2152716"/>
    <lineage>
        <taxon>Bacteria</taxon>
        <taxon>Pseudomonadati</taxon>
        <taxon>Bdellovibrionota</taxon>
        <taxon>Bacteriovoracia</taxon>
        <taxon>Bacteriovoracales</taxon>
        <taxon>Halobacteriovoraceae</taxon>
        <taxon>Halobacteriovorax</taxon>
    </lineage>
</organism>
<accession>A0ABY0IKT1</accession>
<name>A0ABY0IKT1_9BACT</name>
<keyword evidence="2" id="KW-1185">Reference proteome</keyword>
<dbReference type="EMBL" id="QDKL01000002">
    <property type="protein sequence ID" value="RZF22134.1"/>
    <property type="molecule type" value="Genomic_DNA"/>
</dbReference>
<dbReference type="Proteomes" id="UP000443582">
    <property type="component" value="Unassembled WGS sequence"/>
</dbReference>
<dbReference type="RefSeq" id="WP_115362209.1">
    <property type="nucleotide sequence ID" value="NZ_QDKL01000002.1"/>
</dbReference>